<evidence type="ECO:0000259" key="10">
    <source>
        <dbReference type="Pfam" id="PF07715"/>
    </source>
</evidence>
<dbReference type="PROSITE" id="PS52016">
    <property type="entry name" value="TONB_DEPENDENT_REC_3"/>
    <property type="match status" value="1"/>
</dbReference>
<keyword evidence="12" id="KW-0675">Receptor</keyword>
<evidence type="ECO:0000259" key="11">
    <source>
        <dbReference type="Pfam" id="PF14905"/>
    </source>
</evidence>
<dbReference type="InterPro" id="IPR037066">
    <property type="entry name" value="Plug_dom_sf"/>
</dbReference>
<gene>
    <name evidence="12" type="ORF">SAMN05216297_108229</name>
</gene>
<dbReference type="InterPro" id="IPR008969">
    <property type="entry name" value="CarboxyPept-like_regulatory"/>
</dbReference>
<keyword evidence="6 8" id="KW-0472">Membrane</keyword>
<organism evidence="12 13">
    <name type="scientific">Flavobacterium phragmitis</name>
    <dbReference type="NCBI Taxonomy" id="739143"/>
    <lineage>
        <taxon>Bacteria</taxon>
        <taxon>Pseudomonadati</taxon>
        <taxon>Bacteroidota</taxon>
        <taxon>Flavobacteriia</taxon>
        <taxon>Flavobacteriales</taxon>
        <taxon>Flavobacteriaceae</taxon>
        <taxon>Flavobacterium</taxon>
    </lineage>
</organism>
<keyword evidence="2 8" id="KW-0813">Transport</keyword>
<dbReference type="GO" id="GO:0009279">
    <property type="term" value="C:cell outer membrane"/>
    <property type="evidence" value="ECO:0007669"/>
    <property type="project" value="UniProtKB-SubCell"/>
</dbReference>
<evidence type="ECO:0000256" key="7">
    <source>
        <dbReference type="ARBA" id="ARBA00023237"/>
    </source>
</evidence>
<keyword evidence="7 8" id="KW-0998">Cell outer membrane</keyword>
<evidence type="ECO:0000256" key="6">
    <source>
        <dbReference type="ARBA" id="ARBA00023136"/>
    </source>
</evidence>
<dbReference type="Pfam" id="PF13715">
    <property type="entry name" value="CarbopepD_reg_2"/>
    <property type="match status" value="1"/>
</dbReference>
<dbReference type="Gene3D" id="2.170.130.10">
    <property type="entry name" value="TonB-dependent receptor, plug domain"/>
    <property type="match status" value="1"/>
</dbReference>
<feature type="transmembrane region" description="Helical" evidence="9">
    <location>
        <begin position="42"/>
        <end position="61"/>
    </location>
</feature>
<evidence type="ECO:0000256" key="8">
    <source>
        <dbReference type="PROSITE-ProRule" id="PRU01360"/>
    </source>
</evidence>
<feature type="domain" description="TonB-dependent receptor plug" evidence="10">
    <location>
        <begin position="179"/>
        <end position="255"/>
    </location>
</feature>
<evidence type="ECO:0000256" key="4">
    <source>
        <dbReference type="ARBA" id="ARBA00022692"/>
    </source>
</evidence>
<evidence type="ECO:0000256" key="1">
    <source>
        <dbReference type="ARBA" id="ARBA00004571"/>
    </source>
</evidence>
<keyword evidence="5" id="KW-0732">Signal</keyword>
<comment type="similarity">
    <text evidence="8">Belongs to the TonB-dependent receptor family.</text>
</comment>
<dbReference type="SUPFAM" id="SSF49464">
    <property type="entry name" value="Carboxypeptidase regulatory domain-like"/>
    <property type="match status" value="1"/>
</dbReference>
<keyword evidence="9" id="KW-1133">Transmembrane helix</keyword>
<dbReference type="InterPro" id="IPR012910">
    <property type="entry name" value="Plug_dom"/>
</dbReference>
<dbReference type="PANTHER" id="PTHR30069:SF29">
    <property type="entry name" value="HEMOGLOBIN AND HEMOGLOBIN-HAPTOGLOBIN-BINDING PROTEIN 1-RELATED"/>
    <property type="match status" value="1"/>
</dbReference>
<keyword evidence="13" id="KW-1185">Reference proteome</keyword>
<dbReference type="InterPro" id="IPR039426">
    <property type="entry name" value="TonB-dep_rcpt-like"/>
</dbReference>
<evidence type="ECO:0000313" key="13">
    <source>
        <dbReference type="Proteomes" id="UP000199672"/>
    </source>
</evidence>
<dbReference type="STRING" id="739143.SAMN05216297_108229"/>
<dbReference type="Gene3D" id="2.60.40.1120">
    <property type="entry name" value="Carboxypeptidase-like, regulatory domain"/>
    <property type="match status" value="1"/>
</dbReference>
<dbReference type="InterPro" id="IPR041700">
    <property type="entry name" value="OMP_b-brl_3"/>
</dbReference>
<protein>
    <submittedName>
        <fullName evidence="12">Outer membrane receptor proteins, mostly Fe transport</fullName>
    </submittedName>
</protein>
<dbReference type="GO" id="GO:0044718">
    <property type="term" value="P:siderophore transmembrane transport"/>
    <property type="evidence" value="ECO:0007669"/>
    <property type="project" value="TreeGrafter"/>
</dbReference>
<accession>A0A1I1SUY9</accession>
<evidence type="ECO:0000256" key="9">
    <source>
        <dbReference type="SAM" id="Phobius"/>
    </source>
</evidence>
<proteinExistence type="inferred from homology"/>
<name>A0A1I1SUY9_9FLAO</name>
<dbReference type="GO" id="GO:0015344">
    <property type="term" value="F:siderophore uptake transmembrane transporter activity"/>
    <property type="evidence" value="ECO:0007669"/>
    <property type="project" value="TreeGrafter"/>
</dbReference>
<dbReference type="SUPFAM" id="SSF56935">
    <property type="entry name" value="Porins"/>
    <property type="match status" value="1"/>
</dbReference>
<sequence>MGNAFEKSIEPFACFQERYFILSANLVLQNQSKINQKMKQSIIRILILCMPLFGVAQQTIISGKVRDNATKEALPYVTVTIQDNASKTIITGITDHNGFFNLEANLKGNVTILLSYTGYQNYTRTLEIASNKSKIELGTIDLIADAVQLKAVEITSEKSNISLKLDKKVFEVGKDVLSQNGSAHDVLNGVPSVAVSPAGAISLRGNSNVLVLINGRQSGLTQNNALDQIAADQIERIEVITNPSSRYDAAGSAGIINIILKKNKKSGFSGQVRLMAGSPNDSRLNPSINYKSDKINIFSNFSIRSSDYEGLYTTNQSTNTNGTANFMDRVQNEDRHDDGKLLYLGADYYINEHQTITAAFLKNGTHDNDKTDLFYNYRSNPNSSTPDSLLTRHGKSLEKRDYSQFEFNYTRNFKQKAKKWTIDVQYDWWNSDKKWDLSTQRSLPDPLIYPSIRTKSIGNSRDFLAKSDFIQPIDSVSILEFGIKTEIRKVSSNYLAEEQQDDSWVIYQNIDNDLNYNETITGAYTQFSDKMKAFSYMLGLRAEFTDITIKDLNNTYNDQKNYNKLFPTANLSYKLNASTLQLNYSKRIRRPSLYALYPFNEVTDLNAQYIGNPDLNPSYTDAFEMAFLKTWKTFTLNPSVYYQYEKNYIQDFTFRQDDIFLTMPINIDYEIRSGIELSTLYNPLKGLQINAEMNFYHFKQKGNYMERNLDYSSNNLTGRLSTQIKLPSKFSFQGRYNFRGAKRDAQTTNKALQSIDFGLSKLLLKDKATIVFDVTNAFNLRQIKNTTTGSDYFISNNIIPNAARYRLSFVYRFNLTDPKAIRQAKDTNRN</sequence>
<evidence type="ECO:0000256" key="5">
    <source>
        <dbReference type="ARBA" id="ARBA00022729"/>
    </source>
</evidence>
<dbReference type="Gene3D" id="2.40.170.20">
    <property type="entry name" value="TonB-dependent receptor, beta-barrel domain"/>
    <property type="match status" value="1"/>
</dbReference>
<dbReference type="Pfam" id="PF07715">
    <property type="entry name" value="Plug"/>
    <property type="match status" value="1"/>
</dbReference>
<evidence type="ECO:0000313" key="12">
    <source>
        <dbReference type="EMBL" id="SFD50319.1"/>
    </source>
</evidence>
<dbReference type="PANTHER" id="PTHR30069">
    <property type="entry name" value="TONB-DEPENDENT OUTER MEMBRANE RECEPTOR"/>
    <property type="match status" value="1"/>
</dbReference>
<feature type="domain" description="Outer membrane protein beta-barrel" evidence="11">
    <location>
        <begin position="411"/>
        <end position="811"/>
    </location>
</feature>
<dbReference type="Proteomes" id="UP000199672">
    <property type="component" value="Unassembled WGS sequence"/>
</dbReference>
<dbReference type="Pfam" id="PF14905">
    <property type="entry name" value="OMP_b-brl_3"/>
    <property type="match status" value="1"/>
</dbReference>
<keyword evidence="3 8" id="KW-1134">Transmembrane beta strand</keyword>
<keyword evidence="4 8" id="KW-0812">Transmembrane</keyword>
<dbReference type="EMBL" id="FOMH01000008">
    <property type="protein sequence ID" value="SFD50319.1"/>
    <property type="molecule type" value="Genomic_DNA"/>
</dbReference>
<evidence type="ECO:0000256" key="2">
    <source>
        <dbReference type="ARBA" id="ARBA00022448"/>
    </source>
</evidence>
<reference evidence="13" key="1">
    <citation type="submission" date="2016-10" db="EMBL/GenBank/DDBJ databases">
        <authorList>
            <person name="Varghese N."/>
            <person name="Submissions S."/>
        </authorList>
    </citation>
    <scope>NUCLEOTIDE SEQUENCE [LARGE SCALE GENOMIC DNA]</scope>
    <source>
        <strain evidence="13">CGMCC 1.10370</strain>
    </source>
</reference>
<comment type="subcellular location">
    <subcellularLocation>
        <location evidence="1 8">Cell outer membrane</location>
        <topology evidence="1 8">Multi-pass membrane protein</topology>
    </subcellularLocation>
</comment>
<dbReference type="InterPro" id="IPR036942">
    <property type="entry name" value="Beta-barrel_TonB_sf"/>
</dbReference>
<dbReference type="AlphaFoldDB" id="A0A1I1SUY9"/>
<evidence type="ECO:0000256" key="3">
    <source>
        <dbReference type="ARBA" id="ARBA00022452"/>
    </source>
</evidence>